<evidence type="ECO:0000313" key="3">
    <source>
        <dbReference type="EMBL" id="GAH30316.1"/>
    </source>
</evidence>
<sequence length="67" mass="7799">VFYTDGVVEAIDKNNQQFGVERLIKIFKDNPHLQVSQLIKSIKKKVKEFTEGQPQFDDFTLMLIKVT</sequence>
<gene>
    <name evidence="3" type="ORF">S03H2_03355</name>
</gene>
<dbReference type="EMBL" id="BARU01001233">
    <property type="protein sequence ID" value="GAH30316.1"/>
    <property type="molecule type" value="Genomic_DNA"/>
</dbReference>
<accession>X1EAL1</accession>
<dbReference type="InterPro" id="IPR052016">
    <property type="entry name" value="Bact_Sigma-Reg"/>
</dbReference>
<evidence type="ECO:0000256" key="1">
    <source>
        <dbReference type="ARBA" id="ARBA00022801"/>
    </source>
</evidence>
<dbReference type="InterPro" id="IPR036457">
    <property type="entry name" value="PPM-type-like_dom_sf"/>
</dbReference>
<protein>
    <recommendedName>
        <fullName evidence="2">PPM-type phosphatase domain-containing protein</fullName>
    </recommendedName>
</protein>
<feature type="non-terminal residue" evidence="3">
    <location>
        <position position="1"/>
    </location>
</feature>
<dbReference type="Gene3D" id="3.60.40.10">
    <property type="entry name" value="PPM-type phosphatase domain"/>
    <property type="match status" value="1"/>
</dbReference>
<dbReference type="GO" id="GO:0016791">
    <property type="term" value="F:phosphatase activity"/>
    <property type="evidence" value="ECO:0007669"/>
    <property type="project" value="TreeGrafter"/>
</dbReference>
<feature type="domain" description="PPM-type phosphatase" evidence="2">
    <location>
        <begin position="1"/>
        <end position="66"/>
    </location>
</feature>
<comment type="caution">
    <text evidence="3">The sequence shown here is derived from an EMBL/GenBank/DDBJ whole genome shotgun (WGS) entry which is preliminary data.</text>
</comment>
<dbReference type="Pfam" id="PF07228">
    <property type="entry name" value="SpoIIE"/>
    <property type="match status" value="1"/>
</dbReference>
<dbReference type="PANTHER" id="PTHR43156">
    <property type="entry name" value="STAGE II SPORULATION PROTEIN E-RELATED"/>
    <property type="match status" value="1"/>
</dbReference>
<reference evidence="3" key="1">
    <citation type="journal article" date="2014" name="Front. Microbiol.">
        <title>High frequency of phylogenetically diverse reductive dehalogenase-homologous genes in deep subseafloor sedimentary metagenomes.</title>
        <authorList>
            <person name="Kawai M."/>
            <person name="Futagami T."/>
            <person name="Toyoda A."/>
            <person name="Takaki Y."/>
            <person name="Nishi S."/>
            <person name="Hori S."/>
            <person name="Arai W."/>
            <person name="Tsubouchi T."/>
            <person name="Morono Y."/>
            <person name="Uchiyama I."/>
            <person name="Ito T."/>
            <person name="Fujiyama A."/>
            <person name="Inagaki F."/>
            <person name="Takami H."/>
        </authorList>
    </citation>
    <scope>NUCLEOTIDE SEQUENCE</scope>
    <source>
        <strain evidence="3">Expedition CK06-06</strain>
    </source>
</reference>
<organism evidence="3">
    <name type="scientific">marine sediment metagenome</name>
    <dbReference type="NCBI Taxonomy" id="412755"/>
    <lineage>
        <taxon>unclassified sequences</taxon>
        <taxon>metagenomes</taxon>
        <taxon>ecological metagenomes</taxon>
    </lineage>
</organism>
<dbReference type="PANTHER" id="PTHR43156:SF2">
    <property type="entry name" value="STAGE II SPORULATION PROTEIN E"/>
    <property type="match status" value="1"/>
</dbReference>
<keyword evidence="1" id="KW-0378">Hydrolase</keyword>
<dbReference type="InterPro" id="IPR001932">
    <property type="entry name" value="PPM-type_phosphatase-like_dom"/>
</dbReference>
<name>X1EAL1_9ZZZZ</name>
<proteinExistence type="predicted"/>
<evidence type="ECO:0000259" key="2">
    <source>
        <dbReference type="Pfam" id="PF07228"/>
    </source>
</evidence>
<dbReference type="AlphaFoldDB" id="X1EAL1"/>